<evidence type="ECO:0000259" key="2">
    <source>
        <dbReference type="Pfam" id="PF24525"/>
    </source>
</evidence>
<dbReference type="Pfam" id="PF24525">
    <property type="entry name" value="TTC3"/>
    <property type="match status" value="1"/>
</dbReference>
<feature type="coiled-coil region" evidence="1">
    <location>
        <begin position="130"/>
        <end position="157"/>
    </location>
</feature>
<accession>A0A674KGN7</accession>
<dbReference type="InterPro" id="IPR056872">
    <property type="entry name" value="TTC3/DZIP3-like_helical"/>
</dbReference>
<feature type="domain" description="TTC3/DZIP3-like helical" evidence="2">
    <location>
        <begin position="7"/>
        <end position="164"/>
    </location>
</feature>
<feature type="coiled-coil region" evidence="1">
    <location>
        <begin position="70"/>
        <end position="97"/>
    </location>
</feature>
<name>A0A674KGN7_9SAUR</name>
<proteinExistence type="predicted"/>
<evidence type="ECO:0000313" key="4">
    <source>
        <dbReference type="Proteomes" id="UP000472274"/>
    </source>
</evidence>
<dbReference type="PANTHER" id="PTHR17550">
    <property type="entry name" value="E3 UBIQUITIN-PROTEIN LIGASE TTC3"/>
    <property type="match status" value="1"/>
</dbReference>
<dbReference type="Proteomes" id="UP000472274">
    <property type="component" value="Unplaced"/>
</dbReference>
<dbReference type="Ensembl" id="ENSTMTT00000031749.1">
    <property type="protein sequence ID" value="ENSTMTP00000030629.1"/>
    <property type="gene ID" value="ENSTMTG00000022091.1"/>
</dbReference>
<feature type="coiled-coil region" evidence="1">
    <location>
        <begin position="13"/>
        <end position="40"/>
    </location>
</feature>
<protein>
    <recommendedName>
        <fullName evidence="2">TTC3/DZIP3-like helical domain-containing protein</fullName>
    </recommendedName>
</protein>
<dbReference type="InParanoid" id="A0A674KGN7"/>
<dbReference type="AlphaFoldDB" id="A0A674KGN7"/>
<dbReference type="GeneTree" id="ENSGT00940000154465"/>
<keyword evidence="1" id="KW-0175">Coiled coil</keyword>
<evidence type="ECO:0000256" key="1">
    <source>
        <dbReference type="SAM" id="Coils"/>
    </source>
</evidence>
<evidence type="ECO:0000313" key="3">
    <source>
        <dbReference type="Ensembl" id="ENSTMTP00000030629.1"/>
    </source>
</evidence>
<keyword evidence="4" id="KW-1185">Reference proteome</keyword>
<dbReference type="PANTHER" id="PTHR17550:SF4">
    <property type="entry name" value="E3 UBIQUITIN-PROTEIN LIGASE TTC3"/>
    <property type="match status" value="1"/>
</dbReference>
<reference evidence="3" key="1">
    <citation type="submission" date="2025-08" db="UniProtKB">
        <authorList>
            <consortium name="Ensembl"/>
        </authorList>
    </citation>
    <scope>IDENTIFICATION</scope>
</reference>
<organism evidence="3 4">
    <name type="scientific">Terrapene triunguis</name>
    <name type="common">Three-toed box turtle</name>
    <dbReference type="NCBI Taxonomy" id="2587831"/>
    <lineage>
        <taxon>Eukaryota</taxon>
        <taxon>Metazoa</taxon>
        <taxon>Chordata</taxon>
        <taxon>Craniata</taxon>
        <taxon>Vertebrata</taxon>
        <taxon>Euteleostomi</taxon>
        <taxon>Archelosauria</taxon>
        <taxon>Testudinata</taxon>
        <taxon>Testudines</taxon>
        <taxon>Cryptodira</taxon>
        <taxon>Durocryptodira</taxon>
        <taxon>Testudinoidea</taxon>
        <taxon>Emydidae</taxon>
        <taxon>Terrapene</taxon>
    </lineage>
</organism>
<sequence>MPFYPFETQQGDILRMEKEHQVLHEQLKEAKEKYEQLQWRSSEETSVLEEQLKKRVEENKITQRELDWFHQDLEMEVKKWQQEKKENQEKLKATKNTSKKLADTNEMYLRNIDEKDKQYTVYLGKFLEISNKFANEKVQLEELIKKSKDNYQECIKRAVAAEVKHATLEPCSFAFH</sequence>
<reference evidence="3" key="2">
    <citation type="submission" date="2025-09" db="UniProtKB">
        <authorList>
            <consortium name="Ensembl"/>
        </authorList>
    </citation>
    <scope>IDENTIFICATION</scope>
</reference>